<evidence type="ECO:0000256" key="8">
    <source>
        <dbReference type="SAM" id="MobiDB-lite"/>
    </source>
</evidence>
<dbReference type="Gene3D" id="3.40.140.10">
    <property type="entry name" value="Cytidine Deaminase, domain 2"/>
    <property type="match status" value="1"/>
</dbReference>
<dbReference type="PROSITE" id="PS00903">
    <property type="entry name" value="CYT_DCMP_DEAMINASES_1"/>
    <property type="match status" value="1"/>
</dbReference>
<keyword evidence="3" id="KW-0545">Nucleotide biosynthesis</keyword>
<evidence type="ECO:0000256" key="6">
    <source>
        <dbReference type="ARBA" id="ARBA00038938"/>
    </source>
</evidence>
<dbReference type="EMBL" id="CAJHNH020007445">
    <property type="protein sequence ID" value="CAG5134643.1"/>
    <property type="molecule type" value="Genomic_DNA"/>
</dbReference>
<evidence type="ECO:0000256" key="7">
    <source>
        <dbReference type="ARBA" id="ARBA00041763"/>
    </source>
</evidence>
<feature type="domain" description="CMP/dCMP-type deaminase" evidence="9">
    <location>
        <begin position="1"/>
        <end position="95"/>
    </location>
</feature>
<dbReference type="GO" id="GO:0008270">
    <property type="term" value="F:zinc ion binding"/>
    <property type="evidence" value="ECO:0007669"/>
    <property type="project" value="InterPro"/>
</dbReference>
<dbReference type="EC" id="3.5.4.12" evidence="6"/>
<feature type="region of interest" description="Disordered" evidence="8">
    <location>
        <begin position="122"/>
        <end position="195"/>
    </location>
</feature>
<comment type="similarity">
    <text evidence="1">Belongs to the cytidine and deoxycytidylate deaminase family.</text>
</comment>
<reference evidence="10" key="1">
    <citation type="submission" date="2021-04" db="EMBL/GenBank/DDBJ databases">
        <authorList>
            <consortium name="Molecular Ecology Group"/>
        </authorList>
    </citation>
    <scope>NUCLEOTIDE SEQUENCE</scope>
</reference>
<dbReference type="SUPFAM" id="SSF53927">
    <property type="entry name" value="Cytidine deaminase-like"/>
    <property type="match status" value="1"/>
</dbReference>
<dbReference type="PANTHER" id="PTHR11086">
    <property type="entry name" value="DEOXYCYTIDYLATE DEAMINASE-RELATED"/>
    <property type="match status" value="1"/>
</dbReference>
<evidence type="ECO:0000256" key="1">
    <source>
        <dbReference type="ARBA" id="ARBA00006576"/>
    </source>
</evidence>
<evidence type="ECO:0000313" key="11">
    <source>
        <dbReference type="Proteomes" id="UP000678393"/>
    </source>
</evidence>
<protein>
    <recommendedName>
        <fullName evidence="7">dCMP deaminase</fullName>
        <ecNumber evidence="6">3.5.4.12</ecNumber>
    </recommendedName>
    <alternativeName>
        <fullName evidence="7">dCMP deaminase</fullName>
    </alternativeName>
</protein>
<proteinExistence type="inferred from homology"/>
<feature type="compositionally biased region" description="Basic and acidic residues" evidence="8">
    <location>
        <begin position="130"/>
        <end position="145"/>
    </location>
</feature>
<name>A0A8S3ZY89_9EUPU</name>
<evidence type="ECO:0000256" key="5">
    <source>
        <dbReference type="ARBA" id="ARBA00022833"/>
    </source>
</evidence>
<organism evidence="10 11">
    <name type="scientific">Candidula unifasciata</name>
    <dbReference type="NCBI Taxonomy" id="100452"/>
    <lineage>
        <taxon>Eukaryota</taxon>
        <taxon>Metazoa</taxon>
        <taxon>Spiralia</taxon>
        <taxon>Lophotrochozoa</taxon>
        <taxon>Mollusca</taxon>
        <taxon>Gastropoda</taxon>
        <taxon>Heterobranchia</taxon>
        <taxon>Euthyneura</taxon>
        <taxon>Panpulmonata</taxon>
        <taxon>Eupulmonata</taxon>
        <taxon>Stylommatophora</taxon>
        <taxon>Helicina</taxon>
        <taxon>Helicoidea</taxon>
        <taxon>Geomitridae</taxon>
        <taxon>Candidula</taxon>
    </lineage>
</organism>
<evidence type="ECO:0000259" key="9">
    <source>
        <dbReference type="PROSITE" id="PS51747"/>
    </source>
</evidence>
<evidence type="ECO:0000256" key="2">
    <source>
        <dbReference type="ARBA" id="ARBA00022723"/>
    </source>
</evidence>
<dbReference type="PANTHER" id="PTHR11086:SF18">
    <property type="entry name" value="DEOXYCYTIDYLATE DEAMINASE"/>
    <property type="match status" value="1"/>
</dbReference>
<gene>
    <name evidence="10" type="ORF">CUNI_LOCUS20201</name>
</gene>
<keyword evidence="2" id="KW-0479">Metal-binding</keyword>
<dbReference type="GO" id="GO:0005737">
    <property type="term" value="C:cytoplasm"/>
    <property type="evidence" value="ECO:0007669"/>
    <property type="project" value="TreeGrafter"/>
</dbReference>
<dbReference type="PROSITE" id="PS51747">
    <property type="entry name" value="CYT_DCMP_DEAMINASES_2"/>
    <property type="match status" value="1"/>
</dbReference>
<comment type="caution">
    <text evidence="10">The sequence shown here is derived from an EMBL/GenBank/DDBJ whole genome shotgun (WGS) entry which is preliminary data.</text>
</comment>
<keyword evidence="4" id="KW-0378">Hydrolase</keyword>
<evidence type="ECO:0000256" key="3">
    <source>
        <dbReference type="ARBA" id="ARBA00022727"/>
    </source>
</evidence>
<keyword evidence="11" id="KW-1185">Reference proteome</keyword>
<dbReference type="OrthoDB" id="6710946at2759"/>
<dbReference type="Pfam" id="PF00383">
    <property type="entry name" value="dCMP_cyt_deam_1"/>
    <property type="match status" value="1"/>
</dbReference>
<evidence type="ECO:0000256" key="4">
    <source>
        <dbReference type="ARBA" id="ARBA00022801"/>
    </source>
</evidence>
<keyword evidence="5" id="KW-0862">Zinc</keyword>
<dbReference type="InterPro" id="IPR016193">
    <property type="entry name" value="Cytidine_deaminase-like"/>
</dbReference>
<dbReference type="AlphaFoldDB" id="A0A8S3ZY89"/>
<sequence>MPIGCSDDLMPWNQHNKSGSKEDWLDSKKPYVCHAELNAVLNKNLANIKGCVIYVALFPCNTCAQIIIQSRISEVIYYSDKYHDREEFVASRRMFDMAKVKYRQFRPQKKITIDFELIEKTPGDVPPPLDKSHGTADVNENRHNGSDGNKITSNTSHSDELLQSADSDLPQPGGFHAEASGDSAAETEAHKATCV</sequence>
<dbReference type="InterPro" id="IPR015517">
    <property type="entry name" value="dCMP_deaminase-rel"/>
</dbReference>
<accession>A0A8S3ZY89</accession>
<dbReference type="GO" id="GO:0004132">
    <property type="term" value="F:dCMP deaminase activity"/>
    <property type="evidence" value="ECO:0007669"/>
    <property type="project" value="TreeGrafter"/>
</dbReference>
<evidence type="ECO:0000313" key="10">
    <source>
        <dbReference type="EMBL" id="CAG5134643.1"/>
    </source>
</evidence>
<dbReference type="InterPro" id="IPR016192">
    <property type="entry name" value="APOBEC/CMP_deaminase_Zn-bd"/>
</dbReference>
<dbReference type="InterPro" id="IPR002125">
    <property type="entry name" value="CMP_dCMP_dom"/>
</dbReference>
<feature type="compositionally biased region" description="Polar residues" evidence="8">
    <location>
        <begin position="146"/>
        <end position="156"/>
    </location>
</feature>
<dbReference type="Proteomes" id="UP000678393">
    <property type="component" value="Unassembled WGS sequence"/>
</dbReference>